<name>A0AAD3T8I7_NEPGR</name>
<evidence type="ECO:0000259" key="1">
    <source>
        <dbReference type="Pfam" id="PF23209"/>
    </source>
</evidence>
<proteinExistence type="predicted"/>
<dbReference type="Proteomes" id="UP001279734">
    <property type="component" value="Unassembled WGS sequence"/>
</dbReference>
<evidence type="ECO:0000313" key="3">
    <source>
        <dbReference type="Proteomes" id="UP001279734"/>
    </source>
</evidence>
<dbReference type="InterPro" id="IPR056511">
    <property type="entry name" value="IDM1_C"/>
</dbReference>
<evidence type="ECO:0000313" key="2">
    <source>
        <dbReference type="EMBL" id="GMH24925.1"/>
    </source>
</evidence>
<accession>A0AAD3T8I7</accession>
<comment type="caution">
    <text evidence="2">The sequence shown here is derived from an EMBL/GenBank/DDBJ whole genome shotgun (WGS) entry which is preliminary data.</text>
</comment>
<dbReference type="AlphaFoldDB" id="A0AAD3T8I7"/>
<keyword evidence="3" id="KW-1185">Reference proteome</keyword>
<dbReference type="Pfam" id="PF23209">
    <property type="entry name" value="IDM1_C"/>
    <property type="match status" value="1"/>
</dbReference>
<reference evidence="2" key="1">
    <citation type="submission" date="2023-05" db="EMBL/GenBank/DDBJ databases">
        <title>Nepenthes gracilis genome sequencing.</title>
        <authorList>
            <person name="Fukushima K."/>
        </authorList>
    </citation>
    <scope>NUCLEOTIDE SEQUENCE</scope>
    <source>
        <strain evidence="2">SING2019-196</strain>
    </source>
</reference>
<protein>
    <recommendedName>
        <fullName evidence="1">Increased DNA methylation 1 C-terminal domain-containing protein</fullName>
    </recommendedName>
</protein>
<feature type="domain" description="Increased DNA methylation 1 C-terminal" evidence="1">
    <location>
        <begin position="1"/>
        <end position="56"/>
    </location>
</feature>
<organism evidence="2 3">
    <name type="scientific">Nepenthes gracilis</name>
    <name type="common">Slender pitcher plant</name>
    <dbReference type="NCBI Taxonomy" id="150966"/>
    <lineage>
        <taxon>Eukaryota</taxon>
        <taxon>Viridiplantae</taxon>
        <taxon>Streptophyta</taxon>
        <taxon>Embryophyta</taxon>
        <taxon>Tracheophyta</taxon>
        <taxon>Spermatophyta</taxon>
        <taxon>Magnoliopsida</taxon>
        <taxon>eudicotyledons</taxon>
        <taxon>Gunneridae</taxon>
        <taxon>Pentapetalae</taxon>
        <taxon>Caryophyllales</taxon>
        <taxon>Nepenthaceae</taxon>
        <taxon>Nepenthes</taxon>
    </lineage>
</organism>
<dbReference type="EMBL" id="BSYO01000028">
    <property type="protein sequence ID" value="GMH24925.1"/>
    <property type="molecule type" value="Genomic_DNA"/>
</dbReference>
<sequence>MLISFEVRKLIVTTAIDSLVETWTVCFGFVPMQKDEKRSLNKTNLMVFLGIEVLRKSLCGNETADSEKINASESRLRIDEAPKEAALARESNLEVEMAENILMEAAAEAESNLGSLASVGNDEKQLKGTVWDGLPEFSNMRVGVGKESDEAVLLCGAGQTTESDGRIALEISGDGSHIEIICWNST</sequence>
<gene>
    <name evidence="2" type="ORF">Nepgr_026768</name>
</gene>